<keyword evidence="1 2" id="KW-0472">Membrane</keyword>
<dbReference type="PANTHER" id="PTHR30329:SF21">
    <property type="entry name" value="LIPOPROTEIN YIAD-RELATED"/>
    <property type="match status" value="1"/>
</dbReference>
<evidence type="ECO:0000256" key="1">
    <source>
        <dbReference type="PROSITE-ProRule" id="PRU00473"/>
    </source>
</evidence>
<dbReference type="RefSeq" id="WP_115949741.1">
    <property type="nucleotide sequence ID" value="NZ_QNVS01000016.1"/>
</dbReference>
<dbReference type="PANTHER" id="PTHR30329">
    <property type="entry name" value="STATOR ELEMENT OF FLAGELLAR MOTOR COMPLEX"/>
    <property type="match status" value="1"/>
</dbReference>
<keyword evidence="2" id="KW-1133">Transmembrane helix</keyword>
<evidence type="ECO:0000256" key="2">
    <source>
        <dbReference type="SAM" id="Phobius"/>
    </source>
</evidence>
<comment type="caution">
    <text evidence="4">The sequence shown here is derived from an EMBL/GenBank/DDBJ whole genome shotgun (WGS) entry which is preliminary data.</text>
</comment>
<evidence type="ECO:0000313" key="4">
    <source>
        <dbReference type="EMBL" id="REC55073.1"/>
    </source>
</evidence>
<dbReference type="Gene3D" id="3.30.1330.60">
    <property type="entry name" value="OmpA-like domain"/>
    <property type="match status" value="1"/>
</dbReference>
<sequence>MARSRTRSDHNFIAYSDIMTCLAIIFLFIAVAYILEGLSDKIIKDDIYNAIGEDMKKDFKSKNVQLESDMSLKFLQDSINKNDELFEIGSAEMTPSFKMKVADIWPKYQSIISDSKNLPYISEIRIEGHTDTIAPKKDQRESYLYNLNLSSARAQSVLEYIRTLDSYKNLDATKKEKLDFLLTANGMSFSRALNKKGEVSILSKDKSIDLNKSRRVEFRINTSNEELETSLTTK</sequence>
<reference evidence="4 5" key="1">
    <citation type="journal article" date="2006" name="Int. J. Syst. Evol. Microbiol.">
        <title>Chryseobacterium piscium sp. nov., isolated from fish of the South Atlantic Ocean off South Africa.</title>
        <authorList>
            <person name="de Beer H."/>
            <person name="Hugo C.J."/>
            <person name="Jooste P.J."/>
            <person name="Vancanneyt M."/>
            <person name="Coenye T."/>
            <person name="Vandamme P."/>
        </authorList>
    </citation>
    <scope>NUCLEOTIDE SEQUENCE [LARGE SCALE GENOMIC DNA]</scope>
    <source>
        <strain evidence="4 5">CCUG 51923</strain>
    </source>
</reference>
<dbReference type="AlphaFoldDB" id="A0A3D9BNI1"/>
<feature type="domain" description="OmpA-like" evidence="3">
    <location>
        <begin position="73"/>
        <end position="224"/>
    </location>
</feature>
<dbReference type="Proteomes" id="UP000256512">
    <property type="component" value="Unassembled WGS sequence"/>
</dbReference>
<dbReference type="PROSITE" id="PS51123">
    <property type="entry name" value="OMPA_2"/>
    <property type="match status" value="1"/>
</dbReference>
<dbReference type="InterPro" id="IPR050330">
    <property type="entry name" value="Bact_OuterMem_StrucFunc"/>
</dbReference>
<keyword evidence="2" id="KW-0812">Transmembrane</keyword>
<keyword evidence="5" id="KW-1185">Reference proteome</keyword>
<dbReference type="EMBL" id="QNVS01000016">
    <property type="protein sequence ID" value="REC55073.1"/>
    <property type="molecule type" value="Genomic_DNA"/>
</dbReference>
<dbReference type="InterPro" id="IPR006665">
    <property type="entry name" value="OmpA-like"/>
</dbReference>
<evidence type="ECO:0000259" key="3">
    <source>
        <dbReference type="PROSITE" id="PS51123"/>
    </source>
</evidence>
<organism evidence="4 5">
    <name type="scientific">Chryseobacterium piscium</name>
    <dbReference type="NCBI Taxonomy" id="333702"/>
    <lineage>
        <taxon>Bacteria</taxon>
        <taxon>Pseudomonadati</taxon>
        <taxon>Bacteroidota</taxon>
        <taxon>Flavobacteriia</taxon>
        <taxon>Flavobacteriales</taxon>
        <taxon>Weeksellaceae</taxon>
        <taxon>Chryseobacterium group</taxon>
        <taxon>Chryseobacterium</taxon>
    </lineage>
</organism>
<dbReference type="SUPFAM" id="SSF103088">
    <property type="entry name" value="OmpA-like"/>
    <property type="match status" value="1"/>
</dbReference>
<evidence type="ECO:0000313" key="5">
    <source>
        <dbReference type="Proteomes" id="UP000256512"/>
    </source>
</evidence>
<accession>A0A3D9BNI1</accession>
<dbReference type="InterPro" id="IPR036737">
    <property type="entry name" value="OmpA-like_sf"/>
</dbReference>
<proteinExistence type="predicted"/>
<feature type="transmembrane region" description="Helical" evidence="2">
    <location>
        <begin position="12"/>
        <end position="35"/>
    </location>
</feature>
<name>A0A3D9BNI1_9FLAO</name>
<dbReference type="GO" id="GO:0016020">
    <property type="term" value="C:membrane"/>
    <property type="evidence" value="ECO:0007669"/>
    <property type="project" value="UniProtKB-UniRule"/>
</dbReference>
<gene>
    <name evidence="4" type="ORF">DRF62_07340</name>
</gene>
<protein>
    <recommendedName>
        <fullName evidence="3">OmpA-like domain-containing protein</fullName>
    </recommendedName>
</protein>